<organism evidence="1 2">
    <name type="scientific">Methylosinus sporium</name>
    <dbReference type="NCBI Taxonomy" id="428"/>
    <lineage>
        <taxon>Bacteria</taxon>
        <taxon>Pseudomonadati</taxon>
        <taxon>Pseudomonadota</taxon>
        <taxon>Alphaproteobacteria</taxon>
        <taxon>Hyphomicrobiales</taxon>
        <taxon>Methylocystaceae</taxon>
        <taxon>Methylosinus</taxon>
    </lineage>
</organism>
<reference evidence="1 2" key="1">
    <citation type="journal article" date="2018" name="Appl. Microbiol. Biotechnol.">
        <title>Co-cultivation of the strictly anaerobic methanogen Methanosarcina barkeri with aerobic methanotrophs in an oxygen-limited membrane bioreactor.</title>
        <authorList>
            <person name="In 't Zandt M.H."/>
            <person name="van den Bosch T.J.M."/>
            <person name="Rijkers R."/>
            <person name="van Kessel M.A.H.J."/>
            <person name="Jetten M.S.M."/>
            <person name="Welte C.U."/>
        </authorList>
    </citation>
    <scope>NUCLEOTIDE SEQUENCE [LARGE SCALE GENOMIC DNA]</scope>
    <source>
        <strain evidence="1 2">DSM 17706</strain>
    </source>
</reference>
<sequence length="110" mass="12263">MNKLALSASQFRDVCDSTRDAINSLAGCRWNEIPNEARILRGALARLLGAKLGRRNQSLLDRRAQLEVRAGVVLRQREAEAAGEQRAARYDAHVIDHALASIRAPRRVHI</sequence>
<dbReference type="Proteomes" id="UP000245137">
    <property type="component" value="Unassembled WGS sequence"/>
</dbReference>
<comment type="caution">
    <text evidence="1">The sequence shown here is derived from an EMBL/GenBank/DDBJ whole genome shotgun (WGS) entry which is preliminary data.</text>
</comment>
<evidence type="ECO:0000313" key="2">
    <source>
        <dbReference type="Proteomes" id="UP000245137"/>
    </source>
</evidence>
<gene>
    <name evidence="1" type="ORF">C5689_06335</name>
</gene>
<name>A0A2U1SSS8_METSR</name>
<accession>A0A2U1SSS8</accession>
<dbReference type="RefSeq" id="WP_108916431.1">
    <property type="nucleotide sequence ID" value="NZ_BGJY01000018.1"/>
</dbReference>
<dbReference type="AlphaFoldDB" id="A0A2U1SSS8"/>
<proteinExistence type="predicted"/>
<protein>
    <submittedName>
        <fullName evidence="1">Uncharacterized protein</fullName>
    </submittedName>
</protein>
<evidence type="ECO:0000313" key="1">
    <source>
        <dbReference type="EMBL" id="PWB94678.1"/>
    </source>
</evidence>
<dbReference type="EMBL" id="PUIV01000006">
    <property type="protein sequence ID" value="PWB94678.1"/>
    <property type="molecule type" value="Genomic_DNA"/>
</dbReference>
<keyword evidence="2" id="KW-1185">Reference proteome</keyword>